<reference evidence="9 10" key="1">
    <citation type="submission" date="2017-11" db="EMBL/GenBank/DDBJ databases">
        <title>The genome of Rhizophagus clarus HR1 reveals common genetic basis of auxotrophy among arbuscular mycorrhizal fungi.</title>
        <authorList>
            <person name="Kobayashi Y."/>
        </authorList>
    </citation>
    <scope>NUCLEOTIDE SEQUENCE [LARGE SCALE GENOMIC DNA]</scope>
    <source>
        <strain evidence="9 10">HR1</strain>
    </source>
</reference>
<dbReference type="PANTHER" id="PTHR20661:SF0">
    <property type="entry name" value="PHOSPHATIDYLINOSITOL-GLYCAN BIOSYNTHESIS CLASS W PROTEIN"/>
    <property type="match status" value="1"/>
</dbReference>
<dbReference type="PANTHER" id="PTHR20661">
    <property type="entry name" value="PHOSPHATIDYLINOSITOL-GLYCAN BIOSYNTHESIS CLASS W PROTEIN"/>
    <property type="match status" value="1"/>
</dbReference>
<keyword evidence="8" id="KW-0012">Acyltransferase</keyword>
<keyword evidence="10" id="KW-1185">Reference proteome</keyword>
<evidence type="ECO:0000256" key="7">
    <source>
        <dbReference type="ARBA" id="ARBA00023136"/>
    </source>
</evidence>
<organism evidence="9 10">
    <name type="scientific">Rhizophagus clarus</name>
    <dbReference type="NCBI Taxonomy" id="94130"/>
    <lineage>
        <taxon>Eukaryota</taxon>
        <taxon>Fungi</taxon>
        <taxon>Fungi incertae sedis</taxon>
        <taxon>Mucoromycota</taxon>
        <taxon>Glomeromycotina</taxon>
        <taxon>Glomeromycetes</taxon>
        <taxon>Glomerales</taxon>
        <taxon>Glomeraceae</taxon>
        <taxon>Rhizophagus</taxon>
    </lineage>
</organism>
<evidence type="ECO:0000256" key="5">
    <source>
        <dbReference type="ARBA" id="ARBA00022692"/>
    </source>
</evidence>
<proteinExistence type="inferred from homology"/>
<dbReference type="Proteomes" id="UP000247702">
    <property type="component" value="Unassembled WGS sequence"/>
</dbReference>
<feature type="transmembrane region" description="Helical" evidence="8">
    <location>
        <begin position="456"/>
        <end position="475"/>
    </location>
</feature>
<evidence type="ECO:0000256" key="6">
    <source>
        <dbReference type="ARBA" id="ARBA00022989"/>
    </source>
</evidence>
<feature type="transmembrane region" description="Helical" evidence="8">
    <location>
        <begin position="378"/>
        <end position="398"/>
    </location>
</feature>
<feature type="transmembrane region" description="Helical" evidence="8">
    <location>
        <begin position="269"/>
        <end position="288"/>
    </location>
</feature>
<keyword evidence="5 8" id="KW-0812">Transmembrane</keyword>
<keyword evidence="6 8" id="KW-1133">Transmembrane helix</keyword>
<gene>
    <name evidence="9" type="ORF">RclHR1_08750009</name>
</gene>
<feature type="transmembrane region" description="Helical" evidence="8">
    <location>
        <begin position="196"/>
        <end position="219"/>
    </location>
</feature>
<dbReference type="GO" id="GO:0072659">
    <property type="term" value="P:protein localization to plasma membrane"/>
    <property type="evidence" value="ECO:0007669"/>
    <property type="project" value="TreeGrafter"/>
</dbReference>
<dbReference type="AlphaFoldDB" id="A0A2Z6SG16"/>
<feature type="transmembrane region" description="Helical" evidence="8">
    <location>
        <begin position="295"/>
        <end position="315"/>
    </location>
</feature>
<evidence type="ECO:0000256" key="2">
    <source>
        <dbReference type="ARBA" id="ARBA00004687"/>
    </source>
</evidence>
<dbReference type="STRING" id="94130.A0A2Z6SG16"/>
<keyword evidence="8" id="KW-0808">Transferase</keyword>
<dbReference type="PIRSF" id="PIRSF017321">
    <property type="entry name" value="GWT1"/>
    <property type="match status" value="1"/>
</dbReference>
<evidence type="ECO:0000256" key="4">
    <source>
        <dbReference type="ARBA" id="ARBA00022502"/>
    </source>
</evidence>
<evidence type="ECO:0000256" key="3">
    <source>
        <dbReference type="ARBA" id="ARBA00007559"/>
    </source>
</evidence>
<accession>A0A2Z6SG16</accession>
<comment type="function">
    <text evidence="8">A acetyltransferase, which acetylates the inositol ring of phosphatidylinositol during biosynthesis of GPI-anchor.</text>
</comment>
<feature type="transmembrane region" description="Helical" evidence="8">
    <location>
        <begin position="335"/>
        <end position="357"/>
    </location>
</feature>
<keyword evidence="4 8" id="KW-0337">GPI-anchor biosynthesis</keyword>
<protein>
    <recommendedName>
        <fullName evidence="8">GPI-anchored wall transfer protein</fullName>
        <ecNumber evidence="8">2.3.-.-</ecNumber>
    </recommendedName>
</protein>
<dbReference type="EC" id="2.3.-.-" evidence="8"/>
<evidence type="ECO:0000256" key="1">
    <source>
        <dbReference type="ARBA" id="ARBA00004141"/>
    </source>
</evidence>
<dbReference type="GO" id="GO:0032216">
    <property type="term" value="F:glucosaminyl-phosphatidylinositol O-acyltransferase activity"/>
    <property type="evidence" value="ECO:0007669"/>
    <property type="project" value="TreeGrafter"/>
</dbReference>
<name>A0A2Z6SG16_9GLOM</name>
<keyword evidence="8" id="KW-0256">Endoplasmic reticulum</keyword>
<dbReference type="EMBL" id="BEXD01004287">
    <property type="protein sequence ID" value="GBC09300.1"/>
    <property type="molecule type" value="Genomic_DNA"/>
</dbReference>
<comment type="subcellular location">
    <subcellularLocation>
        <location evidence="8">Endoplasmic reticulum membrane</location>
        <topology evidence="8">Multi-pass membrane protein</topology>
    </subcellularLocation>
    <subcellularLocation>
        <location evidence="1">Membrane</location>
        <topology evidence="1">Multi-pass membrane protein</topology>
    </subcellularLocation>
</comment>
<feature type="transmembrane region" description="Helical" evidence="8">
    <location>
        <begin position="62"/>
        <end position="86"/>
    </location>
</feature>
<feature type="transmembrane region" description="Helical" evidence="8">
    <location>
        <begin position="21"/>
        <end position="42"/>
    </location>
</feature>
<evidence type="ECO:0000256" key="8">
    <source>
        <dbReference type="RuleBase" id="RU280819"/>
    </source>
</evidence>
<comment type="caution">
    <text evidence="9">The sequence shown here is derived from an EMBL/GenBank/DDBJ whole genome shotgun (WGS) entry which is preliminary data.</text>
</comment>
<feature type="transmembrane region" description="Helical" evidence="8">
    <location>
        <begin position="481"/>
        <end position="503"/>
    </location>
</feature>
<dbReference type="GO" id="GO:0005789">
    <property type="term" value="C:endoplasmic reticulum membrane"/>
    <property type="evidence" value="ECO:0007669"/>
    <property type="project" value="UniProtKB-SubCell"/>
</dbReference>
<comment type="pathway">
    <text evidence="2 8">Glycolipid biosynthesis; glycosylphosphatidylinositol-anchor biosynthesis.</text>
</comment>
<dbReference type="UniPathway" id="UPA00196"/>
<dbReference type="InterPro" id="IPR009447">
    <property type="entry name" value="PIGW/GWT1"/>
</dbReference>
<sequence>MDDFDQIAYKKEKEAWVTGHSGGSMWEINSVCGVILSSYIIWSSLSKYTKPFNYTTNDTRTFILEFIIIVLPNILACTILSSYAFYINVILLSLSIYINYKFAPKPSAEQEKLKKKSRWEKESDDEKEGLEGLIIKEGLDGIDDDENSKIKLERSQRKPFLSVYRASMMILTCISILAVDFFVFPRRFAKVETFGASLMDLGVGSFVFSSGIVAARPFLKKPENRFKPLKGQLFKAVKQATPILLLGFIRLIMVKGVDYQEHVTEYGVHWNFFFTLGFLPIFVTLCRALQKFARFSFVGLFIVVLYQIALWEFGLEDYIQHAPRTNLISANKEGIFSFWGYLSIFLFALDIGHYILPLDPYYTLRSNRQTKKPKPKKLVMILFSWSILFWLAFLIITLCNIKISRQLANLSYVFWVVSFNTTYLSLFQLVELYYFKHYWKSYEKAVPNLVEAINDNGLVIFLVANLLTGFINLSIRTIYTSSFVAEIIIIGYMFIIISFSILLKNLGLRLKL</sequence>
<dbReference type="Pfam" id="PF06423">
    <property type="entry name" value="GWT1"/>
    <property type="match status" value="1"/>
</dbReference>
<keyword evidence="7 8" id="KW-0472">Membrane</keyword>
<comment type="similarity">
    <text evidence="3 8">Belongs to the PIGW family.</text>
</comment>
<feature type="transmembrane region" description="Helical" evidence="8">
    <location>
        <begin position="410"/>
        <end position="435"/>
    </location>
</feature>
<evidence type="ECO:0000313" key="9">
    <source>
        <dbReference type="EMBL" id="GBC09300.1"/>
    </source>
</evidence>
<feature type="transmembrane region" description="Helical" evidence="8">
    <location>
        <begin position="163"/>
        <end position="184"/>
    </location>
</feature>
<dbReference type="GO" id="GO:0006506">
    <property type="term" value="P:GPI anchor biosynthetic process"/>
    <property type="evidence" value="ECO:0007669"/>
    <property type="project" value="UniProtKB-UniPathway"/>
</dbReference>
<feature type="transmembrane region" description="Helical" evidence="8">
    <location>
        <begin position="240"/>
        <end position="257"/>
    </location>
</feature>
<evidence type="ECO:0000313" key="10">
    <source>
        <dbReference type="Proteomes" id="UP000247702"/>
    </source>
</evidence>